<accession>A0A8T0CUZ7</accession>
<keyword evidence="2" id="KW-1185">Reference proteome</keyword>
<dbReference type="EMBL" id="MU089542">
    <property type="protein sequence ID" value="KAF7851428.1"/>
    <property type="molecule type" value="Genomic_DNA"/>
</dbReference>
<dbReference type="Gramene" id="rna-gnl|WGS:JABURB|Cocit.L3935.1">
    <property type="protein sequence ID" value="cds-KAF7851428.1"/>
    <property type="gene ID" value="gene-BT93_L3935"/>
</dbReference>
<evidence type="ECO:0000313" key="2">
    <source>
        <dbReference type="Proteomes" id="UP000806378"/>
    </source>
</evidence>
<comment type="caution">
    <text evidence="1">The sequence shown here is derived from an EMBL/GenBank/DDBJ whole genome shotgun (WGS) entry which is preliminary data.</text>
</comment>
<dbReference type="AlphaFoldDB" id="A0A8T0CUZ7"/>
<sequence>MLYQLSCLEVYVSSMISVGISRRPQLTTHLLFLQVKKPHTPLLKPKAYADNFKWKGPAQN</sequence>
<evidence type="ECO:0000313" key="1">
    <source>
        <dbReference type="EMBL" id="KAF7851428.1"/>
    </source>
</evidence>
<proteinExistence type="predicted"/>
<organism evidence="1 2">
    <name type="scientific">Corymbia citriodora subsp. variegata</name>
    <dbReference type="NCBI Taxonomy" id="360336"/>
    <lineage>
        <taxon>Eukaryota</taxon>
        <taxon>Viridiplantae</taxon>
        <taxon>Streptophyta</taxon>
        <taxon>Embryophyta</taxon>
        <taxon>Tracheophyta</taxon>
        <taxon>Spermatophyta</taxon>
        <taxon>Magnoliopsida</taxon>
        <taxon>eudicotyledons</taxon>
        <taxon>Gunneridae</taxon>
        <taxon>Pentapetalae</taxon>
        <taxon>rosids</taxon>
        <taxon>malvids</taxon>
        <taxon>Myrtales</taxon>
        <taxon>Myrtaceae</taxon>
        <taxon>Myrtoideae</taxon>
        <taxon>Eucalypteae</taxon>
        <taxon>Corymbia</taxon>
    </lineage>
</organism>
<dbReference type="Proteomes" id="UP000806378">
    <property type="component" value="Unassembled WGS sequence"/>
</dbReference>
<reference evidence="1" key="1">
    <citation type="submission" date="2020-05" db="EMBL/GenBank/DDBJ databases">
        <title>WGS assembly of Corymbia citriodora subspecies variegata.</title>
        <authorList>
            <person name="Barry K."/>
            <person name="Hundley H."/>
            <person name="Shu S."/>
            <person name="Jenkins J."/>
            <person name="Grimwood J."/>
            <person name="Baten A."/>
        </authorList>
    </citation>
    <scope>NUCLEOTIDE SEQUENCE</scope>
    <source>
        <strain evidence="1">CV2-018</strain>
    </source>
</reference>
<protein>
    <submittedName>
        <fullName evidence="1">Uncharacterized protein</fullName>
    </submittedName>
</protein>
<gene>
    <name evidence="1" type="ORF">BT93_L3935</name>
</gene>
<dbReference type="OrthoDB" id="3089at2759"/>
<name>A0A8T0CUZ7_CORYI</name>